<dbReference type="OrthoDB" id="1026733at2759"/>
<evidence type="ECO:0000256" key="2">
    <source>
        <dbReference type="SAM" id="Phobius"/>
    </source>
</evidence>
<dbReference type="Pfam" id="PF21021">
    <property type="entry name" value="FAF1"/>
    <property type="match status" value="1"/>
</dbReference>
<dbReference type="GO" id="GO:0005811">
    <property type="term" value="C:lipid droplet"/>
    <property type="evidence" value="ECO:0007669"/>
    <property type="project" value="EnsemblPlants"/>
</dbReference>
<dbReference type="PANTHER" id="PTHR23322">
    <property type="entry name" value="FAS-ASSOCIATED PROTEIN"/>
    <property type="match status" value="1"/>
</dbReference>
<dbReference type="InterPro" id="IPR049483">
    <property type="entry name" value="FAF1_2-like_UAS"/>
</dbReference>
<dbReference type="EMBL" id="BFEA01000378">
    <property type="protein sequence ID" value="GBG81547.1"/>
    <property type="molecule type" value="Genomic_DNA"/>
</dbReference>
<sequence length="411" mass="43413">MAMENNVADVAERIAHFREITGVTDPEQCSQILEAHGWDLDQAVNTVLAVSDGDVYDRRGADETEQLLGVDGLGGSRIRGSAPPGQDLFVDGGGNVWAGRGETANGTAILNGYAGGGLYERRNGGRGAGGGGVGGTSAEAGPGAATGSGSLAASSSASAASGGLVWRLLTLPGAVVWGGLGLVTGVVGLGFRFARGGLSLGMSTLGSLAGMIGVGSAGGYDRVPSQDVSEGQRFLQRFEAEYGVVHPAFLIRTFMDAVRMAAAEFKFLFVYLHSSEHVSTPGFCREVLCDPSVVEFLSENFVVWGGDVRGAEGFQMTHNMKASTFPYMAVVSGSSGGGLTSRVTMMYQREGEVTAEELMRDLARVIEERGTMLEAAREQEERRAHDRMIREEQDALYMASLREDQDLNSRF</sequence>
<evidence type="ECO:0000313" key="5">
    <source>
        <dbReference type="Proteomes" id="UP000265515"/>
    </source>
</evidence>
<proteinExistence type="predicted"/>
<dbReference type="Pfam" id="PF14555">
    <property type="entry name" value="UBA_4"/>
    <property type="match status" value="1"/>
</dbReference>
<feature type="domain" description="UAS" evidence="3">
    <location>
        <begin position="233"/>
        <end position="363"/>
    </location>
</feature>
<comment type="caution">
    <text evidence="4">The sequence shown here is derived from an EMBL/GenBank/DDBJ whole genome shotgun (WGS) entry which is preliminary data.</text>
</comment>
<dbReference type="STRING" id="69332.A0A388LGZ5"/>
<name>A0A388LGZ5_CHABU</name>
<dbReference type="Gramene" id="GBG81547">
    <property type="protein sequence ID" value="GBG81547"/>
    <property type="gene ID" value="CBR_g32537"/>
</dbReference>
<feature type="transmembrane region" description="Helical" evidence="2">
    <location>
        <begin position="198"/>
        <end position="220"/>
    </location>
</feature>
<dbReference type="Proteomes" id="UP000265515">
    <property type="component" value="Unassembled WGS sequence"/>
</dbReference>
<evidence type="ECO:0000256" key="1">
    <source>
        <dbReference type="SAM" id="MobiDB-lite"/>
    </source>
</evidence>
<dbReference type="SUPFAM" id="SSF52833">
    <property type="entry name" value="Thioredoxin-like"/>
    <property type="match status" value="1"/>
</dbReference>
<dbReference type="Gene3D" id="1.10.8.10">
    <property type="entry name" value="DNA helicase RuvA subunit, C-terminal domain"/>
    <property type="match status" value="1"/>
</dbReference>
<feature type="compositionally biased region" description="Low complexity" evidence="1">
    <location>
        <begin position="136"/>
        <end position="152"/>
    </location>
</feature>
<dbReference type="GO" id="GO:0036503">
    <property type="term" value="P:ERAD pathway"/>
    <property type="evidence" value="ECO:0007669"/>
    <property type="project" value="TreeGrafter"/>
</dbReference>
<dbReference type="GO" id="GO:1905691">
    <property type="term" value="P:lipid droplet disassembly"/>
    <property type="evidence" value="ECO:0007669"/>
    <property type="project" value="EnsemblPlants"/>
</dbReference>
<feature type="region of interest" description="Disordered" evidence="1">
    <location>
        <begin position="127"/>
        <end position="152"/>
    </location>
</feature>
<dbReference type="InterPro" id="IPR036249">
    <property type="entry name" value="Thioredoxin-like_sf"/>
</dbReference>
<accession>A0A388LGZ5</accession>
<reference evidence="4 5" key="1">
    <citation type="journal article" date="2018" name="Cell">
        <title>The Chara Genome: Secondary Complexity and Implications for Plant Terrestrialization.</title>
        <authorList>
            <person name="Nishiyama T."/>
            <person name="Sakayama H."/>
            <person name="Vries J.D."/>
            <person name="Buschmann H."/>
            <person name="Saint-Marcoux D."/>
            <person name="Ullrich K.K."/>
            <person name="Haas F.B."/>
            <person name="Vanderstraeten L."/>
            <person name="Becker D."/>
            <person name="Lang D."/>
            <person name="Vosolsobe S."/>
            <person name="Rombauts S."/>
            <person name="Wilhelmsson P.K.I."/>
            <person name="Janitza P."/>
            <person name="Kern R."/>
            <person name="Heyl A."/>
            <person name="Rumpler F."/>
            <person name="Villalobos L.I.A.C."/>
            <person name="Clay J.M."/>
            <person name="Skokan R."/>
            <person name="Toyoda A."/>
            <person name="Suzuki Y."/>
            <person name="Kagoshima H."/>
            <person name="Schijlen E."/>
            <person name="Tajeshwar N."/>
            <person name="Catarino B."/>
            <person name="Hetherington A.J."/>
            <person name="Saltykova A."/>
            <person name="Bonnot C."/>
            <person name="Breuninger H."/>
            <person name="Symeonidi A."/>
            <person name="Radhakrishnan G.V."/>
            <person name="Van Nieuwerburgh F."/>
            <person name="Deforce D."/>
            <person name="Chang C."/>
            <person name="Karol K.G."/>
            <person name="Hedrich R."/>
            <person name="Ulvskov P."/>
            <person name="Glockner G."/>
            <person name="Delwiche C.F."/>
            <person name="Petrasek J."/>
            <person name="Van de Peer Y."/>
            <person name="Friml J."/>
            <person name="Beilby M."/>
            <person name="Dolan L."/>
            <person name="Kohara Y."/>
            <person name="Sugano S."/>
            <person name="Fujiyama A."/>
            <person name="Delaux P.-M."/>
            <person name="Quint M."/>
            <person name="TheiBen G."/>
            <person name="Hagemann M."/>
            <person name="Harholt J."/>
            <person name="Dunand C."/>
            <person name="Zachgo S."/>
            <person name="Langdale J."/>
            <person name="Maumus F."/>
            <person name="Straeten D.V.D."/>
            <person name="Gould S.B."/>
            <person name="Rensing S.A."/>
        </authorList>
    </citation>
    <scope>NUCLEOTIDE SEQUENCE [LARGE SCALE GENOMIC DNA]</scope>
    <source>
        <strain evidence="4 5">S276</strain>
    </source>
</reference>
<feature type="transmembrane region" description="Helical" evidence="2">
    <location>
        <begin position="164"/>
        <end position="191"/>
    </location>
</feature>
<dbReference type="GO" id="GO:0030674">
    <property type="term" value="F:protein-macromolecule adaptor activity"/>
    <property type="evidence" value="ECO:0007669"/>
    <property type="project" value="EnsemblPlants"/>
</dbReference>
<dbReference type="CDD" id="cd14353">
    <property type="entry name" value="UBA_FAF"/>
    <property type="match status" value="1"/>
</dbReference>
<keyword evidence="2" id="KW-1133">Transmembrane helix</keyword>
<keyword evidence="2" id="KW-0812">Transmembrane</keyword>
<organism evidence="4 5">
    <name type="scientific">Chara braunii</name>
    <name type="common">Braun's stonewort</name>
    <dbReference type="NCBI Taxonomy" id="69332"/>
    <lineage>
        <taxon>Eukaryota</taxon>
        <taxon>Viridiplantae</taxon>
        <taxon>Streptophyta</taxon>
        <taxon>Charophyceae</taxon>
        <taxon>Charales</taxon>
        <taxon>Characeae</taxon>
        <taxon>Chara</taxon>
    </lineage>
</organism>
<dbReference type="GO" id="GO:0043130">
    <property type="term" value="F:ubiquitin binding"/>
    <property type="evidence" value="ECO:0007669"/>
    <property type="project" value="EnsemblPlants"/>
</dbReference>
<dbReference type="InterPro" id="IPR006577">
    <property type="entry name" value="UAS"/>
</dbReference>
<dbReference type="GO" id="GO:0005783">
    <property type="term" value="C:endoplasmic reticulum"/>
    <property type="evidence" value="ECO:0007669"/>
    <property type="project" value="EnsemblPlants"/>
</dbReference>
<keyword evidence="5" id="KW-1185">Reference proteome</keyword>
<keyword evidence="2" id="KW-0472">Membrane</keyword>
<dbReference type="InterPro" id="IPR050730">
    <property type="entry name" value="UBX_domain-protein"/>
</dbReference>
<dbReference type="SMART" id="SM00594">
    <property type="entry name" value="UAS"/>
    <property type="match status" value="1"/>
</dbReference>
<dbReference type="PANTHER" id="PTHR23322:SF1">
    <property type="entry name" value="FAS-ASSOCIATED FACTOR 2"/>
    <property type="match status" value="1"/>
</dbReference>
<dbReference type="OMA" id="FEWTITI"/>
<dbReference type="CDD" id="cd02958">
    <property type="entry name" value="UAS"/>
    <property type="match status" value="1"/>
</dbReference>
<dbReference type="Gene3D" id="3.40.30.10">
    <property type="entry name" value="Glutaredoxin"/>
    <property type="match status" value="1"/>
</dbReference>
<gene>
    <name evidence="4" type="ORF">CBR_g32537</name>
</gene>
<evidence type="ECO:0000259" key="3">
    <source>
        <dbReference type="SMART" id="SM00594"/>
    </source>
</evidence>
<dbReference type="AlphaFoldDB" id="A0A388LGZ5"/>
<evidence type="ECO:0000313" key="4">
    <source>
        <dbReference type="EMBL" id="GBG81547.1"/>
    </source>
</evidence>
<protein>
    <recommendedName>
        <fullName evidence="3">UAS domain-containing protein</fullName>
    </recommendedName>
</protein>
<dbReference type="GO" id="GO:0009941">
    <property type="term" value="C:chloroplast envelope"/>
    <property type="evidence" value="ECO:0007669"/>
    <property type="project" value="EnsemblPlants"/>
</dbReference>